<evidence type="ECO:0000313" key="3">
    <source>
        <dbReference type="EMBL" id="CAI2371509.1"/>
    </source>
</evidence>
<name>A0AAD1UTJ1_EUPCR</name>
<reference evidence="3" key="1">
    <citation type="submission" date="2023-07" db="EMBL/GenBank/DDBJ databases">
        <authorList>
            <consortium name="AG Swart"/>
            <person name="Singh M."/>
            <person name="Singh A."/>
            <person name="Seah K."/>
            <person name="Emmerich C."/>
        </authorList>
    </citation>
    <scope>NUCLEOTIDE SEQUENCE</scope>
    <source>
        <strain evidence="3">DP1</strain>
    </source>
</reference>
<sequence>MGLFGKKKKKEESKEEQKFTGKVGCLSESQEDCLNQLKQHIADNQLTTSDRYTDHYLLRFCRARSFKVKEVKKMFEEFIKWREENEVEYAFLRYDLSNIPKVREIHQAGYHGTDREGRPFYIDRPCTAHPIEDLLKIADIAELSRNYIRDYEFLIHAKMPACSAAAGKKIDSILSVIDVKGISMGMFKQKSRDTLNIPVGITQNYYPEIMHKMIIINAPLVFKAIWAVVKTFLAKETLAKIQIIGTKYQDKLFECVDPDNVPAAIGGNCTCADRGGDCFRSDKGPWEIYRGDKYGEMYKRQMAGDPLTIPIPDPVPAPPISIADPSIQIPAPTSVGSGFVPAPSPAPVSMAPGAPQ</sequence>
<evidence type="ECO:0000313" key="4">
    <source>
        <dbReference type="Proteomes" id="UP001295684"/>
    </source>
</evidence>
<dbReference type="SUPFAM" id="SSF46938">
    <property type="entry name" value="CRAL/TRIO N-terminal domain"/>
    <property type="match status" value="1"/>
</dbReference>
<feature type="domain" description="CRAL-TRIO" evidence="2">
    <location>
        <begin position="98"/>
        <end position="273"/>
    </location>
</feature>
<dbReference type="SUPFAM" id="SSF52087">
    <property type="entry name" value="CRAL/TRIO domain"/>
    <property type="match status" value="1"/>
</dbReference>
<gene>
    <name evidence="3" type="ORF">ECRASSUSDP1_LOCUS12832</name>
</gene>
<comment type="caution">
    <text evidence="3">The sequence shown here is derived from an EMBL/GenBank/DDBJ whole genome shotgun (WGS) entry which is preliminary data.</text>
</comment>
<protein>
    <recommendedName>
        <fullName evidence="2">CRAL-TRIO domain-containing protein</fullName>
    </recommendedName>
</protein>
<dbReference type="EMBL" id="CAMPGE010012749">
    <property type="protein sequence ID" value="CAI2371509.1"/>
    <property type="molecule type" value="Genomic_DNA"/>
</dbReference>
<dbReference type="Gene3D" id="3.40.525.10">
    <property type="entry name" value="CRAL-TRIO lipid binding domain"/>
    <property type="match status" value="1"/>
</dbReference>
<organism evidence="3 4">
    <name type="scientific">Euplotes crassus</name>
    <dbReference type="NCBI Taxonomy" id="5936"/>
    <lineage>
        <taxon>Eukaryota</taxon>
        <taxon>Sar</taxon>
        <taxon>Alveolata</taxon>
        <taxon>Ciliophora</taxon>
        <taxon>Intramacronucleata</taxon>
        <taxon>Spirotrichea</taxon>
        <taxon>Hypotrichia</taxon>
        <taxon>Euplotida</taxon>
        <taxon>Euplotidae</taxon>
        <taxon>Moneuplotes</taxon>
    </lineage>
</organism>
<dbReference type="CDD" id="cd00170">
    <property type="entry name" value="SEC14"/>
    <property type="match status" value="1"/>
</dbReference>
<feature type="region of interest" description="Disordered" evidence="1">
    <location>
        <begin position="333"/>
        <end position="356"/>
    </location>
</feature>
<dbReference type="InterPro" id="IPR036865">
    <property type="entry name" value="CRAL-TRIO_dom_sf"/>
</dbReference>
<dbReference type="AlphaFoldDB" id="A0AAD1UTJ1"/>
<dbReference type="InterPro" id="IPR011074">
    <property type="entry name" value="CRAL/TRIO_N_dom"/>
</dbReference>
<dbReference type="InterPro" id="IPR036273">
    <property type="entry name" value="CRAL/TRIO_N_dom_sf"/>
</dbReference>
<dbReference type="InterPro" id="IPR001251">
    <property type="entry name" value="CRAL-TRIO_dom"/>
</dbReference>
<dbReference type="InterPro" id="IPR051026">
    <property type="entry name" value="PI/PC_transfer"/>
</dbReference>
<proteinExistence type="predicted"/>
<dbReference type="Gene3D" id="1.10.8.20">
    <property type="entry name" value="N-terminal domain of phosphatidylinositol transfer protein sec14p"/>
    <property type="match status" value="1"/>
</dbReference>
<keyword evidence="4" id="KW-1185">Reference proteome</keyword>
<dbReference type="PANTHER" id="PTHR45657">
    <property type="entry name" value="CRAL-TRIO DOMAIN-CONTAINING PROTEIN YKL091C-RELATED"/>
    <property type="match status" value="1"/>
</dbReference>
<dbReference type="Pfam" id="PF03765">
    <property type="entry name" value="CRAL_TRIO_N"/>
    <property type="match status" value="1"/>
</dbReference>
<dbReference type="PANTHER" id="PTHR45657:SF1">
    <property type="entry name" value="CRAL-TRIO DOMAIN-CONTAINING PROTEIN YKL091C-RELATED"/>
    <property type="match status" value="1"/>
</dbReference>
<dbReference type="SMART" id="SM01100">
    <property type="entry name" value="CRAL_TRIO_N"/>
    <property type="match status" value="1"/>
</dbReference>
<dbReference type="SMART" id="SM00516">
    <property type="entry name" value="SEC14"/>
    <property type="match status" value="1"/>
</dbReference>
<accession>A0AAD1UTJ1</accession>
<dbReference type="PROSITE" id="PS50191">
    <property type="entry name" value="CRAL_TRIO"/>
    <property type="match status" value="1"/>
</dbReference>
<evidence type="ECO:0000259" key="2">
    <source>
        <dbReference type="PROSITE" id="PS50191"/>
    </source>
</evidence>
<dbReference type="Proteomes" id="UP001295684">
    <property type="component" value="Unassembled WGS sequence"/>
</dbReference>
<dbReference type="Pfam" id="PF00650">
    <property type="entry name" value="CRAL_TRIO"/>
    <property type="match status" value="1"/>
</dbReference>
<evidence type="ECO:0000256" key="1">
    <source>
        <dbReference type="SAM" id="MobiDB-lite"/>
    </source>
</evidence>